<dbReference type="Proteomes" id="UP001054252">
    <property type="component" value="Unassembled WGS sequence"/>
</dbReference>
<sequence>MPLLGSALRGSSLLTSFSEATFLSKGFSLWFVMGLASPNVLKSASLLLLRAYGTTAFIIPLSKNVEQRIESLSLCPHSLILADLL</sequence>
<organism evidence="1 2">
    <name type="scientific">Rubroshorea leprosula</name>
    <dbReference type="NCBI Taxonomy" id="152421"/>
    <lineage>
        <taxon>Eukaryota</taxon>
        <taxon>Viridiplantae</taxon>
        <taxon>Streptophyta</taxon>
        <taxon>Embryophyta</taxon>
        <taxon>Tracheophyta</taxon>
        <taxon>Spermatophyta</taxon>
        <taxon>Magnoliopsida</taxon>
        <taxon>eudicotyledons</taxon>
        <taxon>Gunneridae</taxon>
        <taxon>Pentapetalae</taxon>
        <taxon>rosids</taxon>
        <taxon>malvids</taxon>
        <taxon>Malvales</taxon>
        <taxon>Dipterocarpaceae</taxon>
        <taxon>Rubroshorea</taxon>
    </lineage>
</organism>
<name>A0AAV5MRL3_9ROSI</name>
<dbReference type="AlphaFoldDB" id="A0AAV5MRL3"/>
<proteinExistence type="predicted"/>
<evidence type="ECO:0000313" key="1">
    <source>
        <dbReference type="EMBL" id="GKV52585.1"/>
    </source>
</evidence>
<accession>A0AAV5MRL3</accession>
<comment type="caution">
    <text evidence="1">The sequence shown here is derived from an EMBL/GenBank/DDBJ whole genome shotgun (WGS) entry which is preliminary data.</text>
</comment>
<reference evidence="1 2" key="1">
    <citation type="journal article" date="2021" name="Commun. Biol.">
        <title>The genome of Shorea leprosula (Dipterocarpaceae) highlights the ecological relevance of drought in aseasonal tropical rainforests.</title>
        <authorList>
            <person name="Ng K.K.S."/>
            <person name="Kobayashi M.J."/>
            <person name="Fawcett J.A."/>
            <person name="Hatakeyama M."/>
            <person name="Paape T."/>
            <person name="Ng C.H."/>
            <person name="Ang C.C."/>
            <person name="Tnah L.H."/>
            <person name="Lee C.T."/>
            <person name="Nishiyama T."/>
            <person name="Sese J."/>
            <person name="O'Brien M.J."/>
            <person name="Copetti D."/>
            <person name="Mohd Noor M.I."/>
            <person name="Ong R.C."/>
            <person name="Putra M."/>
            <person name="Sireger I.Z."/>
            <person name="Indrioko S."/>
            <person name="Kosugi Y."/>
            <person name="Izuno A."/>
            <person name="Isagi Y."/>
            <person name="Lee S.L."/>
            <person name="Shimizu K.K."/>
        </authorList>
    </citation>
    <scope>NUCLEOTIDE SEQUENCE [LARGE SCALE GENOMIC DNA]</scope>
    <source>
        <strain evidence="1">214</strain>
    </source>
</reference>
<evidence type="ECO:0000313" key="2">
    <source>
        <dbReference type="Proteomes" id="UP001054252"/>
    </source>
</evidence>
<gene>
    <name evidence="1" type="ORF">SLEP1_g59161</name>
</gene>
<protein>
    <submittedName>
        <fullName evidence="1">Uncharacterized protein</fullName>
    </submittedName>
</protein>
<keyword evidence="2" id="KW-1185">Reference proteome</keyword>
<dbReference type="EMBL" id="BPVZ01000769">
    <property type="protein sequence ID" value="GKV52585.1"/>
    <property type="molecule type" value="Genomic_DNA"/>
</dbReference>